<reference evidence="7" key="2">
    <citation type="submission" date="2014-03" db="EMBL/GenBank/DDBJ databases">
        <authorList>
            <person name="Urmite Genomes"/>
        </authorList>
    </citation>
    <scope>NUCLEOTIDE SEQUENCE</scope>
    <source>
        <strain evidence="7">DSM 44829</strain>
    </source>
</reference>
<dbReference type="SUPFAM" id="SSF46689">
    <property type="entry name" value="Homeodomain-like"/>
    <property type="match status" value="1"/>
</dbReference>
<comment type="caution">
    <text evidence="7">The sequence shown here is derived from an EMBL/GenBank/DDBJ whole genome shotgun (WGS) entry which is preliminary data.</text>
</comment>
<dbReference type="OrthoDB" id="5243387at2"/>
<dbReference type="InterPro" id="IPR001647">
    <property type="entry name" value="HTH_TetR"/>
</dbReference>
<evidence type="ECO:0000313" key="7">
    <source>
        <dbReference type="EMBL" id="CDO05522.1"/>
    </source>
</evidence>
<dbReference type="PANTHER" id="PTHR30055:SF234">
    <property type="entry name" value="HTH-TYPE TRANSCRIPTIONAL REGULATOR BETI"/>
    <property type="match status" value="1"/>
</dbReference>
<feature type="domain" description="HTH tetR-type" evidence="6">
    <location>
        <begin position="8"/>
        <end position="68"/>
    </location>
</feature>
<dbReference type="STRING" id="258533.BN977_00296"/>
<dbReference type="SUPFAM" id="SSF48498">
    <property type="entry name" value="Tetracyclin repressor-like, C-terminal domain"/>
    <property type="match status" value="1"/>
</dbReference>
<gene>
    <name evidence="7" type="ORF">BN977_00296</name>
</gene>
<dbReference type="PANTHER" id="PTHR30055">
    <property type="entry name" value="HTH-TYPE TRANSCRIPTIONAL REGULATOR RUTR"/>
    <property type="match status" value="1"/>
</dbReference>
<dbReference type="AlphaFoldDB" id="W9ARJ1"/>
<protein>
    <submittedName>
        <fullName evidence="7">TetR family transcriptional regulator</fullName>
    </submittedName>
</protein>
<reference evidence="7" key="1">
    <citation type="submission" date="2014-03" db="EMBL/GenBank/DDBJ databases">
        <title>Draft Genome Sequence of Mycobacterium cosmeticum DSM 44829.</title>
        <authorList>
            <person name="Croce O."/>
            <person name="Robert C."/>
            <person name="Raoult D."/>
            <person name="Drancourt M."/>
        </authorList>
    </citation>
    <scope>NUCLEOTIDE SEQUENCE [LARGE SCALE GENOMIC DNA]</scope>
    <source>
        <strain evidence="7">DSM 44829</strain>
    </source>
</reference>
<evidence type="ECO:0000259" key="6">
    <source>
        <dbReference type="PROSITE" id="PS50977"/>
    </source>
</evidence>
<keyword evidence="1" id="KW-0678">Repressor</keyword>
<evidence type="ECO:0000256" key="3">
    <source>
        <dbReference type="ARBA" id="ARBA00023125"/>
    </source>
</evidence>
<dbReference type="InterPro" id="IPR039538">
    <property type="entry name" value="BetI_C"/>
</dbReference>
<evidence type="ECO:0000256" key="1">
    <source>
        <dbReference type="ARBA" id="ARBA00022491"/>
    </source>
</evidence>
<keyword evidence="2" id="KW-0805">Transcription regulation</keyword>
<name>W9ARJ1_MYCCO</name>
<dbReference type="Pfam" id="PF13977">
    <property type="entry name" value="TetR_C_6"/>
    <property type="match status" value="1"/>
</dbReference>
<keyword evidence="8" id="KW-1185">Reference proteome</keyword>
<organism evidence="7 8">
    <name type="scientific">Mycolicibacterium cosmeticum</name>
    <dbReference type="NCBI Taxonomy" id="258533"/>
    <lineage>
        <taxon>Bacteria</taxon>
        <taxon>Bacillati</taxon>
        <taxon>Actinomycetota</taxon>
        <taxon>Actinomycetes</taxon>
        <taxon>Mycobacteriales</taxon>
        <taxon>Mycobacteriaceae</taxon>
        <taxon>Mycolicibacterium</taxon>
    </lineage>
</organism>
<dbReference type="eggNOG" id="COG1309">
    <property type="taxonomic scope" value="Bacteria"/>
</dbReference>
<feature type="DNA-binding region" description="H-T-H motif" evidence="5">
    <location>
        <begin position="31"/>
        <end position="50"/>
    </location>
</feature>
<accession>W9ARJ1</accession>
<dbReference type="Proteomes" id="UP000028870">
    <property type="component" value="Unassembled WGS sequence"/>
</dbReference>
<dbReference type="InterPro" id="IPR009057">
    <property type="entry name" value="Homeodomain-like_sf"/>
</dbReference>
<keyword evidence="4" id="KW-0804">Transcription</keyword>
<dbReference type="GO" id="GO:0000976">
    <property type="term" value="F:transcription cis-regulatory region binding"/>
    <property type="evidence" value="ECO:0007669"/>
    <property type="project" value="TreeGrafter"/>
</dbReference>
<keyword evidence="3 5" id="KW-0238">DNA-binding</keyword>
<evidence type="ECO:0000256" key="2">
    <source>
        <dbReference type="ARBA" id="ARBA00023015"/>
    </source>
</evidence>
<dbReference type="PROSITE" id="PS50977">
    <property type="entry name" value="HTH_TETR_2"/>
    <property type="match status" value="1"/>
</dbReference>
<proteinExistence type="predicted"/>
<dbReference type="InterPro" id="IPR036271">
    <property type="entry name" value="Tet_transcr_reg_TetR-rel_C_sf"/>
</dbReference>
<dbReference type="EMBL" id="CCBB010000001">
    <property type="protein sequence ID" value="CDO05522.1"/>
    <property type="molecule type" value="Genomic_DNA"/>
</dbReference>
<sequence length="203" mass="22199">MPRPRDQAARRAQLVEAAAQAVISRGAAHARLRDVAAEAGLTPASVLYYYPDLGELLAAVFERGTRTYIEHRRESVDAAHGAWARLQACIRSGVPFPGDAEMTSRLLYELLPVTFRNESANQRQRRFVADQAELYRQILADGAASGEFDLVDDAAFLARGFVALEDGYGIEVLSNEAGAEQVYDLLVRHARLVTGVAATARAR</sequence>
<dbReference type="GO" id="GO:0003700">
    <property type="term" value="F:DNA-binding transcription factor activity"/>
    <property type="evidence" value="ECO:0007669"/>
    <property type="project" value="TreeGrafter"/>
</dbReference>
<dbReference type="Gene3D" id="1.10.357.10">
    <property type="entry name" value="Tetracycline Repressor, domain 2"/>
    <property type="match status" value="1"/>
</dbReference>
<evidence type="ECO:0000256" key="4">
    <source>
        <dbReference type="ARBA" id="ARBA00023163"/>
    </source>
</evidence>
<evidence type="ECO:0000313" key="8">
    <source>
        <dbReference type="Proteomes" id="UP000028870"/>
    </source>
</evidence>
<dbReference type="RefSeq" id="WP_036395907.1">
    <property type="nucleotide sequence ID" value="NZ_CCBB010000001.1"/>
</dbReference>
<dbReference type="InterPro" id="IPR050109">
    <property type="entry name" value="HTH-type_TetR-like_transc_reg"/>
</dbReference>
<dbReference type="Pfam" id="PF00440">
    <property type="entry name" value="TetR_N"/>
    <property type="match status" value="1"/>
</dbReference>
<evidence type="ECO:0000256" key="5">
    <source>
        <dbReference type="PROSITE-ProRule" id="PRU00335"/>
    </source>
</evidence>